<dbReference type="EMBL" id="NBAG03000438">
    <property type="protein sequence ID" value="PNI24317.1"/>
    <property type="molecule type" value="Genomic_DNA"/>
</dbReference>
<protein>
    <submittedName>
        <fullName evidence="1">T0161445 isoform 2</fullName>
    </submittedName>
</protein>
<accession>A0A2J8JNJ7</accession>
<dbReference type="AlphaFoldDB" id="A0A2J8JNJ7"/>
<dbReference type="PANTHER" id="PTHR16213">
    <property type="entry name" value="SELENOPROTEIN N"/>
    <property type="match status" value="1"/>
</dbReference>
<gene>
    <name evidence="1" type="ORF">CK820_G0045707</name>
</gene>
<dbReference type="PANTHER" id="PTHR16213:SF78">
    <property type="entry name" value="SELENOPROTEIN N"/>
    <property type="match status" value="1"/>
</dbReference>
<reference evidence="1 2" key="1">
    <citation type="submission" date="2017-12" db="EMBL/GenBank/DDBJ databases">
        <title>High-resolution comparative analysis of great ape genomes.</title>
        <authorList>
            <person name="Pollen A."/>
            <person name="Hastie A."/>
            <person name="Hormozdiari F."/>
            <person name="Dougherty M."/>
            <person name="Liu R."/>
            <person name="Chaisson M."/>
            <person name="Hoppe E."/>
            <person name="Hill C."/>
            <person name="Pang A."/>
            <person name="Hillier L."/>
            <person name="Baker C."/>
            <person name="Armstrong J."/>
            <person name="Shendure J."/>
            <person name="Paten B."/>
            <person name="Wilson R."/>
            <person name="Chao H."/>
            <person name="Schneider V."/>
            <person name="Ventura M."/>
            <person name="Kronenberg Z."/>
            <person name="Murali S."/>
            <person name="Gordon D."/>
            <person name="Cantsilieris S."/>
            <person name="Munson K."/>
            <person name="Nelson B."/>
            <person name="Raja A."/>
            <person name="Underwood J."/>
            <person name="Diekhans M."/>
            <person name="Fiddes I."/>
            <person name="Haussler D."/>
            <person name="Eichler E."/>
        </authorList>
    </citation>
    <scope>NUCLEOTIDE SEQUENCE [LARGE SCALE GENOMIC DNA]</scope>
    <source>
        <strain evidence="1">Yerkes chimp pedigree #C0471</strain>
    </source>
</reference>
<proteinExistence type="predicted"/>
<name>A0A2J8JNJ7_PANTR</name>
<comment type="caution">
    <text evidence="1">The sequence shown here is derived from an EMBL/GenBank/DDBJ whole genome shotgun (WGS) entry which is preliminary data.</text>
</comment>
<evidence type="ECO:0000313" key="2">
    <source>
        <dbReference type="Proteomes" id="UP000236370"/>
    </source>
</evidence>
<dbReference type="Proteomes" id="UP000236370">
    <property type="component" value="Unassembled WGS sequence"/>
</dbReference>
<dbReference type="STRING" id="9598.ENSPTRP00000086380"/>
<feature type="non-terminal residue" evidence="1">
    <location>
        <position position="1"/>
    </location>
</feature>
<organism evidence="1 2">
    <name type="scientific">Pan troglodytes</name>
    <name type="common">Chimpanzee</name>
    <dbReference type="NCBI Taxonomy" id="9598"/>
    <lineage>
        <taxon>Eukaryota</taxon>
        <taxon>Metazoa</taxon>
        <taxon>Chordata</taxon>
        <taxon>Craniata</taxon>
        <taxon>Vertebrata</taxon>
        <taxon>Euteleostomi</taxon>
        <taxon>Mammalia</taxon>
        <taxon>Eutheria</taxon>
        <taxon>Euarchontoglires</taxon>
        <taxon>Primates</taxon>
        <taxon>Haplorrhini</taxon>
        <taxon>Catarrhini</taxon>
        <taxon>Hominidae</taxon>
        <taxon>Pan</taxon>
    </lineage>
</organism>
<sequence length="43" mass="4903">KELEELQNNQENSSHQKLAGLHLEKYSFPVEMMICLPNGTVMA</sequence>
<evidence type="ECO:0000313" key="1">
    <source>
        <dbReference type="EMBL" id="PNI24317.1"/>
    </source>
</evidence>